<dbReference type="PANTHER" id="PTHR24049">
    <property type="entry name" value="CRUMBS FAMILY MEMBER"/>
    <property type="match status" value="1"/>
</dbReference>
<evidence type="ECO:0000313" key="6">
    <source>
        <dbReference type="EMBL" id="RMX49206.1"/>
    </source>
</evidence>
<feature type="disulfide bond" evidence="4">
    <location>
        <begin position="70"/>
        <end position="87"/>
    </location>
</feature>
<keyword evidence="3 4" id="KW-1015">Disulfide bond</keyword>
<accession>A0A3M6U6J1</accession>
<evidence type="ECO:0000256" key="2">
    <source>
        <dbReference type="ARBA" id="ARBA00022737"/>
    </source>
</evidence>
<organism evidence="6 7">
    <name type="scientific">Pocillopora damicornis</name>
    <name type="common">Cauliflower coral</name>
    <name type="synonym">Millepora damicornis</name>
    <dbReference type="NCBI Taxonomy" id="46731"/>
    <lineage>
        <taxon>Eukaryota</taxon>
        <taxon>Metazoa</taxon>
        <taxon>Cnidaria</taxon>
        <taxon>Anthozoa</taxon>
        <taxon>Hexacorallia</taxon>
        <taxon>Scleractinia</taxon>
        <taxon>Astrocoeniina</taxon>
        <taxon>Pocilloporidae</taxon>
        <taxon>Pocillopora</taxon>
    </lineage>
</organism>
<feature type="domain" description="EGF-like" evidence="5">
    <location>
        <begin position="433"/>
        <end position="471"/>
    </location>
</feature>
<feature type="domain" description="EGF-like" evidence="5">
    <location>
        <begin position="311"/>
        <end position="349"/>
    </location>
</feature>
<dbReference type="NCBIfam" id="NF040941">
    <property type="entry name" value="GGGWT_bact"/>
    <property type="match status" value="2"/>
</dbReference>
<feature type="disulfide bond" evidence="4">
    <location>
        <begin position="89"/>
        <end position="98"/>
    </location>
</feature>
<evidence type="ECO:0000256" key="3">
    <source>
        <dbReference type="ARBA" id="ARBA00023157"/>
    </source>
</evidence>
<dbReference type="InterPro" id="IPR051022">
    <property type="entry name" value="Notch_Cell-Fate_Det"/>
</dbReference>
<feature type="disulfide bond" evidence="4">
    <location>
        <begin position="320"/>
        <end position="337"/>
    </location>
</feature>
<dbReference type="Pfam" id="PF00008">
    <property type="entry name" value="EGF"/>
    <property type="match status" value="3"/>
</dbReference>
<feature type="disulfide bond" evidence="4">
    <location>
        <begin position="461"/>
        <end position="470"/>
    </location>
</feature>
<keyword evidence="2" id="KW-0677">Repeat</keyword>
<keyword evidence="1 4" id="KW-0245">EGF-like domain</keyword>
<comment type="caution">
    <text evidence="4">Lacks conserved residue(s) required for the propagation of feature annotation.</text>
</comment>
<gene>
    <name evidence="6" type="ORF">pdam_00005836</name>
</gene>
<feature type="disulfide bond" evidence="4">
    <location>
        <begin position="775"/>
        <end position="792"/>
    </location>
</feature>
<sequence>MHPLKKFELDILTAASFLCFLSGVVFQLCHGCSGQRRECETCGESYFAFVKAVQSVVFSSQQNPCISSPCVNNGTCQVGFTSKGFRCVCVPGYAGENCSVLSKSCSDLKKLDPKAKSGICLIDPDGEGELLPYHVSCDMSDKGGVGVTAISHDSEGRTLVDGYEKRGNYSRDIHYKGAKISQLVSLINVSLHCEQFIRYECRGSTLIDGFWVSRDSIEMTYWSGAAPKSHMCACGMNSTCEQPSTSEKCSCNCCVNDGVWREDSGVLTNKTHLPVKQLRFGDTDYDVSSKFDEKGYHTLGKFKSLTPFPVTSNPCANNPCLNEGICQVGFITKGYRCVCVPGSAGANCAGDEYRVIVFEEPIPNKAIRDHVVSSEEVPYERDCRMMCYLGPNCVSTNVRPSNGRKYKCELNNATAEENQLIFLKERDSYYLAIENPCANNPCLNNGICQVGFTSKGYRCVCVPGSAGANCAVLSKSCSDLKRFDLKAISGNFLIDPDDEGGLTPYHVTCDMSDKDGVGVTVISHDSENRTLVDECEDPGCYSRDIRYKGATFSQLASVNRVFLFCEQFIKYECPGLIFHDRQNQTRNWWVSRDSMNMAYLGREQRLIGACAKRGDRCDCDKNDLKWRGESGLLTEKKHLLVKQLRFGDVDVHNRFHERGARTFPVILGILLGIRLASVFACNGDECRIIIFEESLPNKAINGHIIRSQEVTNEGSCRMMCYMEPNCVSVNLRPVYGGKYRCELNNATVDESKLTFLEEMGAYYLAIENPCSSSPCLNNGTCQVGFTSKGFRCVCVPGYAGMETAMQKDPMVTFLFLVINVPTFLYTVVSKSCSDLKRLDPKAKSGISLIDPDGDGALPPYHVTCDMSDKEGVGVTVIGHDSEDRTLVDGCEPVGCYSRDINYTRVTFPQLASLSRVSLFCEQFIKYECRGSLFQSENDRKYAWWVSRDSMDMNYWGGAAPDSDKCACGINGTCAKRGGRCNCDKNDHKWREDSGLLNEKTHLPVKQLRFGDTGANSEQGYHTLGNHLKKLHRGAKSGLYLIDPDSEGNECRFIMFEEPKPHRAIKGHVIRSEEVVSEGFCRTMCYMEPNCVSINVKPLQGGKYNC</sequence>
<dbReference type="Gene3D" id="2.10.25.10">
    <property type="entry name" value="Laminin"/>
    <property type="match status" value="4"/>
</dbReference>
<dbReference type="FunFam" id="2.10.25.10:FF:000610">
    <property type="entry name" value="protein HEG homolog 1 isoform X1"/>
    <property type="match status" value="4"/>
</dbReference>
<dbReference type="CDD" id="cd00053">
    <property type="entry name" value="EGF"/>
    <property type="match status" value="1"/>
</dbReference>
<protein>
    <recommendedName>
        <fullName evidence="5">EGF-like domain-containing protein</fullName>
    </recommendedName>
</protein>
<comment type="caution">
    <text evidence="6">The sequence shown here is derived from an EMBL/GenBank/DDBJ whole genome shotgun (WGS) entry which is preliminary data.</text>
</comment>
<dbReference type="Proteomes" id="UP000275408">
    <property type="component" value="Unassembled WGS sequence"/>
</dbReference>
<dbReference type="OrthoDB" id="5965712at2759"/>
<keyword evidence="7" id="KW-1185">Reference proteome</keyword>
<dbReference type="Gene3D" id="2.60.120.1000">
    <property type="match status" value="3"/>
</dbReference>
<reference evidence="6 7" key="1">
    <citation type="journal article" date="2018" name="Sci. Rep.">
        <title>Comparative analysis of the Pocillopora damicornis genome highlights role of immune system in coral evolution.</title>
        <authorList>
            <person name="Cunning R."/>
            <person name="Bay R.A."/>
            <person name="Gillette P."/>
            <person name="Baker A.C."/>
            <person name="Traylor-Knowles N."/>
        </authorList>
    </citation>
    <scope>NUCLEOTIDE SEQUENCE [LARGE SCALE GENOMIC DNA]</scope>
    <source>
        <strain evidence="6">RSMAS</strain>
        <tissue evidence="6">Whole animal</tissue>
    </source>
</reference>
<evidence type="ECO:0000256" key="1">
    <source>
        <dbReference type="ARBA" id="ARBA00022536"/>
    </source>
</evidence>
<feature type="domain" description="EGF-like" evidence="5">
    <location>
        <begin position="766"/>
        <end position="804"/>
    </location>
</feature>
<proteinExistence type="predicted"/>
<dbReference type="PROSITE" id="PS50026">
    <property type="entry name" value="EGF_3"/>
    <property type="match status" value="4"/>
</dbReference>
<dbReference type="EMBL" id="RCHS01002157">
    <property type="protein sequence ID" value="RMX49206.1"/>
    <property type="molecule type" value="Genomic_DNA"/>
</dbReference>
<dbReference type="InterPro" id="IPR000742">
    <property type="entry name" value="EGF"/>
</dbReference>
<evidence type="ECO:0000259" key="5">
    <source>
        <dbReference type="PROSITE" id="PS50026"/>
    </source>
</evidence>
<dbReference type="SUPFAM" id="SSF57196">
    <property type="entry name" value="EGF/Laminin"/>
    <property type="match status" value="4"/>
</dbReference>
<dbReference type="InterPro" id="IPR036056">
    <property type="entry name" value="Fibrinogen-like_C"/>
</dbReference>
<dbReference type="PROSITE" id="PS00022">
    <property type="entry name" value="EGF_1"/>
    <property type="match status" value="3"/>
</dbReference>
<feature type="disulfide bond" evidence="4">
    <location>
        <begin position="339"/>
        <end position="348"/>
    </location>
</feature>
<dbReference type="PROSITE" id="PS01186">
    <property type="entry name" value="EGF_2"/>
    <property type="match status" value="1"/>
</dbReference>
<dbReference type="CDD" id="cd00054">
    <property type="entry name" value="EGF_CA"/>
    <property type="match status" value="2"/>
</dbReference>
<feature type="domain" description="EGF-like" evidence="5">
    <location>
        <begin position="61"/>
        <end position="99"/>
    </location>
</feature>
<dbReference type="AlphaFoldDB" id="A0A3M6U6J1"/>
<evidence type="ECO:0000256" key="4">
    <source>
        <dbReference type="PROSITE-ProRule" id="PRU00076"/>
    </source>
</evidence>
<evidence type="ECO:0000313" key="7">
    <source>
        <dbReference type="Proteomes" id="UP000275408"/>
    </source>
</evidence>
<name>A0A3M6U6J1_POCDA</name>
<feature type="disulfide bond" evidence="4">
    <location>
        <begin position="442"/>
        <end position="459"/>
    </location>
</feature>
<dbReference type="SUPFAM" id="SSF56496">
    <property type="entry name" value="Fibrinogen C-terminal domain-like"/>
    <property type="match status" value="2"/>
</dbReference>
<dbReference type="SMART" id="SM00181">
    <property type="entry name" value="EGF"/>
    <property type="match status" value="4"/>
</dbReference>